<evidence type="ECO:0000313" key="3">
    <source>
        <dbReference type="Proteomes" id="UP000076878"/>
    </source>
</evidence>
<dbReference type="EMBL" id="FJNB01000012">
    <property type="protein sequence ID" value="CZR00754.1"/>
    <property type="molecule type" value="Genomic_DNA"/>
</dbReference>
<protein>
    <submittedName>
        <fullName evidence="2">Glyoxalase/bleomycin resistance protein/dihydroxybiphenyl dioxygenase</fullName>
    </submittedName>
</protein>
<dbReference type="RefSeq" id="WP_084253926.1">
    <property type="nucleotide sequence ID" value="NZ_FJNB01000012.1"/>
</dbReference>
<keyword evidence="2" id="KW-0223">Dioxygenase</keyword>
<gene>
    <name evidence="2" type="ORF">TR210_1763</name>
</gene>
<keyword evidence="2" id="KW-0560">Oxidoreductase</keyword>
<dbReference type="InterPro" id="IPR004360">
    <property type="entry name" value="Glyas_Fos-R_dOase_dom"/>
</dbReference>
<name>A0A143YYP7_9LACT</name>
<sequence>MITGFHHLIAITKDAERNKQFYRAVLGLQLRGNICPA</sequence>
<evidence type="ECO:0000313" key="2">
    <source>
        <dbReference type="EMBL" id="CZR00754.1"/>
    </source>
</evidence>
<dbReference type="SUPFAM" id="SSF54593">
    <property type="entry name" value="Glyoxalase/Bleomycin resistance protein/Dihydroxybiphenyl dioxygenase"/>
    <property type="match status" value="1"/>
</dbReference>
<dbReference type="STRING" id="640938.TR210_1763"/>
<feature type="domain" description="Glyoxalase/fosfomycin resistance/dioxygenase" evidence="1">
    <location>
        <begin position="4"/>
        <end position="32"/>
    </location>
</feature>
<dbReference type="Gene3D" id="3.10.180.10">
    <property type="entry name" value="2,3-Dihydroxybiphenyl 1,2-Dioxygenase, domain 1"/>
    <property type="match status" value="1"/>
</dbReference>
<organism evidence="2 3">
    <name type="scientific">Trichococcus ilyis</name>
    <dbReference type="NCBI Taxonomy" id="640938"/>
    <lineage>
        <taxon>Bacteria</taxon>
        <taxon>Bacillati</taxon>
        <taxon>Bacillota</taxon>
        <taxon>Bacilli</taxon>
        <taxon>Lactobacillales</taxon>
        <taxon>Carnobacteriaceae</taxon>
        <taxon>Trichococcus</taxon>
    </lineage>
</organism>
<dbReference type="Pfam" id="PF00903">
    <property type="entry name" value="Glyoxalase"/>
    <property type="match status" value="1"/>
</dbReference>
<evidence type="ECO:0000259" key="1">
    <source>
        <dbReference type="Pfam" id="PF00903"/>
    </source>
</evidence>
<accession>A0A143YYP7</accession>
<dbReference type="GO" id="GO:0051213">
    <property type="term" value="F:dioxygenase activity"/>
    <property type="evidence" value="ECO:0007669"/>
    <property type="project" value="UniProtKB-KW"/>
</dbReference>
<dbReference type="InterPro" id="IPR029068">
    <property type="entry name" value="Glyas_Bleomycin-R_OHBP_Dase"/>
</dbReference>
<dbReference type="AlphaFoldDB" id="A0A143YYP7"/>
<proteinExistence type="predicted"/>
<dbReference type="Proteomes" id="UP000076878">
    <property type="component" value="Unassembled WGS sequence"/>
</dbReference>
<reference evidence="2 3" key="1">
    <citation type="submission" date="2016-02" db="EMBL/GenBank/DDBJ databases">
        <authorList>
            <person name="Wen L."/>
            <person name="He K."/>
            <person name="Yang H."/>
        </authorList>
    </citation>
    <scope>NUCLEOTIDE SEQUENCE [LARGE SCALE GENOMIC DNA]</scope>
    <source>
        <strain evidence="2">Trichococcus_R210</strain>
    </source>
</reference>